<dbReference type="AlphaFoldDB" id="A0AB33HN13"/>
<evidence type="ECO:0000313" key="3">
    <source>
        <dbReference type="Proteomes" id="UP000218257"/>
    </source>
</evidence>
<evidence type="ECO:0000313" key="2">
    <source>
        <dbReference type="EMBL" id="BAZ96699.1"/>
    </source>
</evidence>
<name>A0AB33HN13_9CHLR</name>
<dbReference type="EMBL" id="AP017649">
    <property type="protein sequence ID" value="BAZ96699.1"/>
    <property type="molecule type" value="Genomic_DNA"/>
</dbReference>
<protein>
    <submittedName>
        <fullName evidence="2">Uncharacterized protein</fullName>
    </submittedName>
</protein>
<keyword evidence="1" id="KW-0812">Transmembrane</keyword>
<reference evidence="2 3" key="1">
    <citation type="journal article" date="2017" name="Sci. Rep.">
        <title>Isolation and genomic characterization of a Dehalococcoides strain suggests genomic rearrangement during culture.</title>
        <authorList>
            <person name="Yohda M."/>
            <person name="Ikegami K."/>
            <person name="Aita Y."/>
            <person name="Kitajima M."/>
            <person name="Takechi A."/>
            <person name="Iwamoto M."/>
            <person name="Fukuda T."/>
            <person name="Tamura N."/>
            <person name="Shibasaki J."/>
            <person name="Koike S."/>
            <person name="Komatsu D."/>
            <person name="Miyagi S."/>
            <person name="Nishimura M."/>
            <person name="Uchino Y."/>
            <person name="Shiroma A."/>
            <person name="Shimoji M."/>
            <person name="Tamotsu H."/>
            <person name="Ashimine N."/>
            <person name="Shinzato M."/>
            <person name="Ohki S."/>
            <person name="Nakano K."/>
            <person name="Teruya K."/>
            <person name="Satou K."/>
            <person name="Hirano T."/>
            <person name="Yagi O."/>
        </authorList>
    </citation>
    <scope>NUCLEOTIDE SEQUENCE [LARGE SCALE GENOMIC DNA]</scope>
    <source>
        <strain evidence="2 3">UCH-ATV1</strain>
    </source>
</reference>
<feature type="transmembrane region" description="Helical" evidence="1">
    <location>
        <begin position="108"/>
        <end position="128"/>
    </location>
</feature>
<gene>
    <name evidence="2" type="ORF">DEHALATV1_0071</name>
</gene>
<evidence type="ECO:0000256" key="1">
    <source>
        <dbReference type="SAM" id="Phobius"/>
    </source>
</evidence>
<proteinExistence type="predicted"/>
<organism evidence="2 3">
    <name type="scientific">Dehalococcoides mccartyi</name>
    <dbReference type="NCBI Taxonomy" id="61435"/>
    <lineage>
        <taxon>Bacteria</taxon>
        <taxon>Bacillati</taxon>
        <taxon>Chloroflexota</taxon>
        <taxon>Dehalococcoidia</taxon>
        <taxon>Dehalococcoidales</taxon>
        <taxon>Dehalococcoidaceae</taxon>
        <taxon>Dehalococcoides</taxon>
    </lineage>
</organism>
<dbReference type="Proteomes" id="UP000218257">
    <property type="component" value="Chromosome"/>
</dbReference>
<sequence length="130" mass="14367">MVNILKKAESQTTTAVVIDPIIGWKQQSVPIADIPHNARKVLFKDHWMYLVIKQTSSDGAVSYIEPELPKTIKTLPSSLYRGLKAFSPQVKPIWGGNSDVWKKLKIGAMWALFAAIAFLVVIIFSSSIGA</sequence>
<dbReference type="RefSeq" id="WP_061976879.1">
    <property type="nucleotide sequence ID" value="NZ_AP017649.1"/>
</dbReference>
<keyword evidence="1" id="KW-1133">Transmembrane helix</keyword>
<accession>A0AB33HN13</accession>
<keyword evidence="1" id="KW-0472">Membrane</keyword>